<evidence type="ECO:0000313" key="9">
    <source>
        <dbReference type="EMBL" id="UXD22830.1"/>
    </source>
</evidence>
<keyword evidence="5" id="KW-0479">Metal-binding</keyword>
<accession>A0A977PLZ8</accession>
<keyword evidence="7" id="KW-0460">Magnesium</keyword>
<dbReference type="InterPro" id="IPR036412">
    <property type="entry name" value="HAD-like_sf"/>
</dbReference>
<evidence type="ECO:0000256" key="5">
    <source>
        <dbReference type="ARBA" id="ARBA00022723"/>
    </source>
</evidence>
<evidence type="ECO:0000256" key="7">
    <source>
        <dbReference type="ARBA" id="ARBA00022842"/>
    </source>
</evidence>
<dbReference type="InterPro" id="IPR023214">
    <property type="entry name" value="HAD_sf"/>
</dbReference>
<dbReference type="GO" id="GO:0005737">
    <property type="term" value="C:cytoplasm"/>
    <property type="evidence" value="ECO:0007669"/>
    <property type="project" value="TreeGrafter"/>
</dbReference>
<evidence type="ECO:0000313" key="10">
    <source>
        <dbReference type="Proteomes" id="UP001063698"/>
    </source>
</evidence>
<dbReference type="GO" id="GO:0000287">
    <property type="term" value="F:magnesium ion binding"/>
    <property type="evidence" value="ECO:0007669"/>
    <property type="project" value="TreeGrafter"/>
</dbReference>
<dbReference type="PANTHER" id="PTHR43344">
    <property type="entry name" value="PHOSPHOSERINE PHOSPHATASE"/>
    <property type="match status" value="1"/>
</dbReference>
<comment type="pathway">
    <text evidence="2">Amino-acid biosynthesis; L-serine biosynthesis; L-serine from 3-phospho-D-glycerate: step 3/3.</text>
</comment>
<keyword evidence="10" id="KW-1185">Reference proteome</keyword>
<keyword evidence="6" id="KW-0378">Hydrolase</keyword>
<dbReference type="GO" id="GO:0036424">
    <property type="term" value="F:L-phosphoserine phosphatase activity"/>
    <property type="evidence" value="ECO:0007669"/>
    <property type="project" value="TreeGrafter"/>
</dbReference>
<dbReference type="NCBIfam" id="TIGR01488">
    <property type="entry name" value="HAD-SF-IB"/>
    <property type="match status" value="1"/>
</dbReference>
<dbReference type="GO" id="GO:0006564">
    <property type="term" value="P:L-serine biosynthetic process"/>
    <property type="evidence" value="ECO:0007669"/>
    <property type="project" value="UniProtKB-KW"/>
</dbReference>
<evidence type="ECO:0000256" key="2">
    <source>
        <dbReference type="ARBA" id="ARBA00005135"/>
    </source>
</evidence>
<dbReference type="Pfam" id="PF12710">
    <property type="entry name" value="HAD"/>
    <property type="match status" value="1"/>
</dbReference>
<sequence>MRKLALLDLEGTLLDYEFWELLSERHPDGERLKELLEKGLTSHSWYETFIERVRSIIGTPKSLVTETASKAIERIRPEATAFVSELKRKGYTVIIVSGGFEDFVAPVSDVLGADGFIAQKLLFHNDEVVGVYNVFKDKGEVVDKLKPWFDFIFSIGDGYNDFNMLAKSDVAVVLGNKAKEIAEELKAFHFKTLEEALRSLSSGELAKALK</sequence>
<name>A0A977PLZ8_9CREN</name>
<gene>
    <name evidence="9" type="ORF">IPA_08685</name>
</gene>
<dbReference type="Gene3D" id="1.10.150.210">
    <property type="entry name" value="Phosphoserine phosphatase, domain 2"/>
    <property type="match status" value="1"/>
</dbReference>
<reference evidence="9" key="1">
    <citation type="submission" date="2013-11" db="EMBL/GenBank/DDBJ databases">
        <title>Comparative genomics of Ignicoccus.</title>
        <authorList>
            <person name="Podar M."/>
        </authorList>
    </citation>
    <scope>NUCLEOTIDE SEQUENCE</scope>
    <source>
        <strain evidence="9">DSM 13166</strain>
    </source>
</reference>
<proteinExistence type="predicted"/>
<evidence type="ECO:0000256" key="6">
    <source>
        <dbReference type="ARBA" id="ARBA00022801"/>
    </source>
</evidence>
<dbReference type="Gene3D" id="3.40.50.1000">
    <property type="entry name" value="HAD superfamily/HAD-like"/>
    <property type="match status" value="1"/>
</dbReference>
<comment type="cofactor">
    <cofactor evidence="1">
        <name>Mg(2+)</name>
        <dbReference type="ChEBI" id="CHEBI:18420"/>
    </cofactor>
</comment>
<dbReference type="EC" id="3.1.3.3" evidence="3"/>
<keyword evidence="8" id="KW-0718">Serine biosynthesis</keyword>
<organism evidence="9 10">
    <name type="scientific">Ignicoccus pacificus DSM 13166</name>
    <dbReference type="NCBI Taxonomy" id="940294"/>
    <lineage>
        <taxon>Archaea</taxon>
        <taxon>Thermoproteota</taxon>
        <taxon>Thermoprotei</taxon>
        <taxon>Desulfurococcales</taxon>
        <taxon>Desulfurococcaceae</taxon>
        <taxon>Ignicoccus</taxon>
    </lineage>
</organism>
<evidence type="ECO:0000256" key="4">
    <source>
        <dbReference type="ARBA" id="ARBA00022605"/>
    </source>
</evidence>
<dbReference type="Proteomes" id="UP001063698">
    <property type="component" value="Chromosome"/>
</dbReference>
<evidence type="ECO:0000256" key="1">
    <source>
        <dbReference type="ARBA" id="ARBA00001946"/>
    </source>
</evidence>
<dbReference type="EMBL" id="CP006868">
    <property type="protein sequence ID" value="UXD22830.1"/>
    <property type="molecule type" value="Genomic_DNA"/>
</dbReference>
<dbReference type="InterPro" id="IPR050582">
    <property type="entry name" value="HAD-like_SerB"/>
</dbReference>
<protein>
    <recommendedName>
        <fullName evidence="3">phosphoserine phosphatase</fullName>
        <ecNumber evidence="3">3.1.3.3</ecNumber>
    </recommendedName>
</protein>
<keyword evidence="4" id="KW-0028">Amino-acid biosynthesis</keyword>
<dbReference type="KEGG" id="ipc:IPA_08685"/>
<dbReference type="AlphaFoldDB" id="A0A977PLZ8"/>
<evidence type="ECO:0000256" key="3">
    <source>
        <dbReference type="ARBA" id="ARBA00012640"/>
    </source>
</evidence>
<dbReference type="PANTHER" id="PTHR43344:SF2">
    <property type="entry name" value="PHOSPHOSERINE PHOSPHATASE"/>
    <property type="match status" value="1"/>
</dbReference>
<dbReference type="SUPFAM" id="SSF56784">
    <property type="entry name" value="HAD-like"/>
    <property type="match status" value="1"/>
</dbReference>
<evidence type="ECO:0000256" key="8">
    <source>
        <dbReference type="ARBA" id="ARBA00023299"/>
    </source>
</evidence>